<dbReference type="InterPro" id="IPR036259">
    <property type="entry name" value="MFS_trans_sf"/>
</dbReference>
<proteinExistence type="inferred from homology"/>
<feature type="transmembrane region" description="Helical" evidence="6">
    <location>
        <begin position="245"/>
        <end position="268"/>
    </location>
</feature>
<accession>A0ABR4I7Z8</accession>
<comment type="caution">
    <text evidence="8">The sequence shown here is derived from an EMBL/GenBank/DDBJ whole genome shotgun (WGS) entry which is preliminary data.</text>
</comment>
<dbReference type="Gene3D" id="1.20.1250.20">
    <property type="entry name" value="MFS general substrate transporter like domains"/>
    <property type="match status" value="1"/>
</dbReference>
<feature type="transmembrane region" description="Helical" evidence="6">
    <location>
        <begin position="218"/>
        <end position="238"/>
    </location>
</feature>
<comment type="subcellular location">
    <subcellularLocation>
        <location evidence="1">Membrane</location>
        <topology evidence="1">Multi-pass membrane protein</topology>
    </subcellularLocation>
</comment>
<organism evidence="8 9">
    <name type="scientific">Aspergillus cavernicola</name>
    <dbReference type="NCBI Taxonomy" id="176166"/>
    <lineage>
        <taxon>Eukaryota</taxon>
        <taxon>Fungi</taxon>
        <taxon>Dikarya</taxon>
        <taxon>Ascomycota</taxon>
        <taxon>Pezizomycotina</taxon>
        <taxon>Eurotiomycetes</taxon>
        <taxon>Eurotiomycetidae</taxon>
        <taxon>Eurotiales</taxon>
        <taxon>Aspergillaceae</taxon>
        <taxon>Aspergillus</taxon>
        <taxon>Aspergillus subgen. Nidulantes</taxon>
    </lineage>
</organism>
<evidence type="ECO:0000259" key="7">
    <source>
        <dbReference type="PROSITE" id="PS50850"/>
    </source>
</evidence>
<feature type="domain" description="Major facilitator superfamily (MFS) profile" evidence="7">
    <location>
        <begin position="1"/>
        <end position="368"/>
    </location>
</feature>
<dbReference type="PANTHER" id="PTHR48022">
    <property type="entry name" value="PLASTIDIC GLUCOSE TRANSPORTER 4"/>
    <property type="match status" value="1"/>
</dbReference>
<feature type="transmembrane region" description="Helical" evidence="6">
    <location>
        <begin position="315"/>
        <end position="333"/>
    </location>
</feature>
<dbReference type="Pfam" id="PF00083">
    <property type="entry name" value="Sugar_tr"/>
    <property type="match status" value="1"/>
</dbReference>
<dbReference type="SUPFAM" id="SSF103473">
    <property type="entry name" value="MFS general substrate transporter"/>
    <property type="match status" value="1"/>
</dbReference>
<feature type="transmembrane region" description="Helical" evidence="6">
    <location>
        <begin position="280"/>
        <end position="303"/>
    </location>
</feature>
<keyword evidence="4 6" id="KW-1133">Transmembrane helix</keyword>
<dbReference type="InterPro" id="IPR050360">
    <property type="entry name" value="MFS_Sugar_Transporters"/>
</dbReference>
<dbReference type="InterPro" id="IPR020846">
    <property type="entry name" value="MFS_dom"/>
</dbReference>
<sequence>MNGLFQAGGPFGVLAAAWKAGKLGRCNAIFISTIITIIGAALQAGSSEVAPPDNRGLLGGLHGVSILIGYGLSTWIGYGLFFIKGTDTQWRVTHAIQIVPALILGCGILFIPESPRWLVENGRTQAANEVLHRIHKDAADPDNNFTQQEFQQIQSPLAFERTLPSSWKSIVTIPHYRKRAWIGMLTMFAGQFTGTLVINNSGPTLYASLGYGDGDTLLLSAGWITEGLFANMLNAFLLDRVGRKWLMTAGLAGCVAALVRECICLALFEGTSNKAGNSAAVFFLYLHLAIYGSCLDGSTYVFASEIWTPHLRAKGFTISVSGLFLGSLIIRVSAPDGFANIGWKFYLVMAIVTFINIFIFAFFSPETKGLPLEEIAVRFGDMVMDSSDVIDGEARSGASQNAGSVEEKA</sequence>
<dbReference type="InterPro" id="IPR005828">
    <property type="entry name" value="MFS_sugar_transport-like"/>
</dbReference>
<evidence type="ECO:0000313" key="8">
    <source>
        <dbReference type="EMBL" id="KAL2823394.1"/>
    </source>
</evidence>
<evidence type="ECO:0000256" key="2">
    <source>
        <dbReference type="ARBA" id="ARBA00010992"/>
    </source>
</evidence>
<feature type="transmembrane region" description="Helical" evidence="6">
    <location>
        <begin position="28"/>
        <end position="45"/>
    </location>
</feature>
<keyword evidence="5 6" id="KW-0472">Membrane</keyword>
<gene>
    <name evidence="8" type="ORF">BDW59DRAFT_180679</name>
</gene>
<protein>
    <submittedName>
        <fullName evidence="8">General substrate transporter</fullName>
    </submittedName>
</protein>
<evidence type="ECO:0000256" key="4">
    <source>
        <dbReference type="ARBA" id="ARBA00022989"/>
    </source>
</evidence>
<reference evidence="8 9" key="1">
    <citation type="submission" date="2024-07" db="EMBL/GenBank/DDBJ databases">
        <title>Section-level genome sequencing and comparative genomics of Aspergillus sections Usti and Cavernicolus.</title>
        <authorList>
            <consortium name="Lawrence Berkeley National Laboratory"/>
            <person name="Nybo J.L."/>
            <person name="Vesth T.C."/>
            <person name="Theobald S."/>
            <person name="Frisvad J.C."/>
            <person name="Larsen T.O."/>
            <person name="Kjaerboelling I."/>
            <person name="Rothschild-Mancinelli K."/>
            <person name="Lyhne E.K."/>
            <person name="Kogle M.E."/>
            <person name="Barry K."/>
            <person name="Clum A."/>
            <person name="Na H."/>
            <person name="Ledsgaard L."/>
            <person name="Lin J."/>
            <person name="Lipzen A."/>
            <person name="Kuo A."/>
            <person name="Riley R."/>
            <person name="Mondo S."/>
            <person name="LaButti K."/>
            <person name="Haridas S."/>
            <person name="Pangalinan J."/>
            <person name="Salamov A.A."/>
            <person name="Simmons B.A."/>
            <person name="Magnuson J.K."/>
            <person name="Chen J."/>
            <person name="Drula E."/>
            <person name="Henrissat B."/>
            <person name="Wiebenga A."/>
            <person name="Lubbers R.J."/>
            <person name="Gomes A.C."/>
            <person name="Makela M.R."/>
            <person name="Stajich J."/>
            <person name="Grigoriev I.V."/>
            <person name="Mortensen U.H."/>
            <person name="De vries R.P."/>
            <person name="Baker S.E."/>
            <person name="Andersen M.R."/>
        </authorList>
    </citation>
    <scope>NUCLEOTIDE SEQUENCE [LARGE SCALE GENOMIC DNA]</scope>
    <source>
        <strain evidence="8 9">CBS 600.67</strain>
    </source>
</reference>
<feature type="transmembrane region" description="Helical" evidence="6">
    <location>
        <begin position="180"/>
        <end position="198"/>
    </location>
</feature>
<evidence type="ECO:0000256" key="6">
    <source>
        <dbReference type="SAM" id="Phobius"/>
    </source>
</evidence>
<dbReference type="PROSITE" id="PS50850">
    <property type="entry name" value="MFS"/>
    <property type="match status" value="1"/>
</dbReference>
<evidence type="ECO:0000313" key="9">
    <source>
        <dbReference type="Proteomes" id="UP001610335"/>
    </source>
</evidence>
<feature type="transmembrane region" description="Helical" evidence="6">
    <location>
        <begin position="57"/>
        <end position="83"/>
    </location>
</feature>
<name>A0ABR4I7Z8_9EURO</name>
<feature type="transmembrane region" description="Helical" evidence="6">
    <location>
        <begin position="345"/>
        <end position="363"/>
    </location>
</feature>
<dbReference type="Proteomes" id="UP001610335">
    <property type="component" value="Unassembled WGS sequence"/>
</dbReference>
<keyword evidence="9" id="KW-1185">Reference proteome</keyword>
<dbReference type="PANTHER" id="PTHR48022:SF11">
    <property type="entry name" value="MONOSACCHARIDE TRANSPORTER (HXT8), PUTATIVE (AFU_ORTHOLOGUE AFUA_2G08120)-RELATED"/>
    <property type="match status" value="1"/>
</dbReference>
<evidence type="ECO:0000256" key="5">
    <source>
        <dbReference type="ARBA" id="ARBA00023136"/>
    </source>
</evidence>
<keyword evidence="3 6" id="KW-0812">Transmembrane</keyword>
<evidence type="ECO:0000256" key="1">
    <source>
        <dbReference type="ARBA" id="ARBA00004141"/>
    </source>
</evidence>
<comment type="similarity">
    <text evidence="2">Belongs to the major facilitator superfamily. Sugar transporter (TC 2.A.1.1) family.</text>
</comment>
<dbReference type="EMBL" id="JBFXLS010000053">
    <property type="protein sequence ID" value="KAL2823394.1"/>
    <property type="molecule type" value="Genomic_DNA"/>
</dbReference>
<evidence type="ECO:0000256" key="3">
    <source>
        <dbReference type="ARBA" id="ARBA00022692"/>
    </source>
</evidence>